<sequence length="226" mass="25458">MPLASDNEPQSPTKPLASHGLHLQVNFLWTKFRNEISAKRPNGSVLPLYVMHCRPTKPQLRYERASDKTYIGKGSINTFSISGDCIIHGQEVILKPLKRWKTQYNYLSHALGGLPVSWIADCTLKLWNFVCINSDTQEPIAKFSVNFWALKEVGNIYFAKFEEAIDERLRDEVVITGLTLLYIMTTRINNPFNLPGAAFAKPGRVEGDKNSTASSMENEPVMQGVK</sequence>
<evidence type="ECO:0000313" key="2">
    <source>
        <dbReference type="EMBL" id="EOA87690.1"/>
    </source>
</evidence>
<keyword evidence="3" id="KW-1185">Reference proteome</keyword>
<dbReference type="GeneID" id="19400685"/>
<protein>
    <submittedName>
        <fullName evidence="2">Uncharacterized protein</fullName>
    </submittedName>
</protein>
<gene>
    <name evidence="2" type="ORF">SETTUDRAFT_168834</name>
</gene>
<dbReference type="RefSeq" id="XP_008024588.1">
    <property type="nucleotide sequence ID" value="XM_008026397.1"/>
</dbReference>
<dbReference type="EMBL" id="KB908570">
    <property type="protein sequence ID" value="EOA87690.1"/>
    <property type="molecule type" value="Genomic_DNA"/>
</dbReference>
<dbReference type="Proteomes" id="UP000016935">
    <property type="component" value="Unassembled WGS sequence"/>
</dbReference>
<reference evidence="2 3" key="2">
    <citation type="journal article" date="2013" name="PLoS Genet.">
        <title>Comparative genome structure, secondary metabolite, and effector coding capacity across Cochliobolus pathogens.</title>
        <authorList>
            <person name="Condon B.J."/>
            <person name="Leng Y."/>
            <person name="Wu D."/>
            <person name="Bushley K.E."/>
            <person name="Ohm R.A."/>
            <person name="Otillar R."/>
            <person name="Martin J."/>
            <person name="Schackwitz W."/>
            <person name="Grimwood J."/>
            <person name="MohdZainudin N."/>
            <person name="Xue C."/>
            <person name="Wang R."/>
            <person name="Manning V.A."/>
            <person name="Dhillon B."/>
            <person name="Tu Z.J."/>
            <person name="Steffenson B.J."/>
            <person name="Salamov A."/>
            <person name="Sun H."/>
            <person name="Lowry S."/>
            <person name="LaButti K."/>
            <person name="Han J."/>
            <person name="Copeland A."/>
            <person name="Lindquist E."/>
            <person name="Barry K."/>
            <person name="Schmutz J."/>
            <person name="Baker S.E."/>
            <person name="Ciuffetti L.M."/>
            <person name="Grigoriev I.V."/>
            <person name="Zhong S."/>
            <person name="Turgeon B.G."/>
        </authorList>
    </citation>
    <scope>NUCLEOTIDE SEQUENCE [LARGE SCALE GENOMIC DNA]</scope>
    <source>
        <strain evidence="3">28A</strain>
    </source>
</reference>
<dbReference type="AlphaFoldDB" id="R0IS79"/>
<proteinExistence type="predicted"/>
<evidence type="ECO:0000256" key="1">
    <source>
        <dbReference type="SAM" id="MobiDB-lite"/>
    </source>
</evidence>
<reference evidence="2 3" key="1">
    <citation type="journal article" date="2012" name="PLoS Pathog.">
        <title>Diverse lifestyles and strategies of plant pathogenesis encoded in the genomes of eighteen Dothideomycetes fungi.</title>
        <authorList>
            <person name="Ohm R.A."/>
            <person name="Feau N."/>
            <person name="Henrissat B."/>
            <person name="Schoch C.L."/>
            <person name="Horwitz B.A."/>
            <person name="Barry K.W."/>
            <person name="Condon B.J."/>
            <person name="Copeland A.C."/>
            <person name="Dhillon B."/>
            <person name="Glaser F."/>
            <person name="Hesse C.N."/>
            <person name="Kosti I."/>
            <person name="LaButti K."/>
            <person name="Lindquist E.A."/>
            <person name="Lucas S."/>
            <person name="Salamov A.A."/>
            <person name="Bradshaw R.E."/>
            <person name="Ciuffetti L."/>
            <person name="Hamelin R.C."/>
            <person name="Kema G.H.J."/>
            <person name="Lawrence C."/>
            <person name="Scott J.A."/>
            <person name="Spatafora J.W."/>
            <person name="Turgeon B.G."/>
            <person name="de Wit P.J.G.M."/>
            <person name="Zhong S."/>
            <person name="Goodwin S.B."/>
            <person name="Grigoriev I.V."/>
        </authorList>
    </citation>
    <scope>NUCLEOTIDE SEQUENCE [LARGE SCALE GENOMIC DNA]</scope>
    <source>
        <strain evidence="3">28A</strain>
    </source>
</reference>
<feature type="region of interest" description="Disordered" evidence="1">
    <location>
        <begin position="205"/>
        <end position="226"/>
    </location>
</feature>
<accession>R0IS79</accession>
<dbReference type="OrthoDB" id="4725912at2759"/>
<dbReference type="eggNOG" id="ENOG502SNXJ">
    <property type="taxonomic scope" value="Eukaryota"/>
</dbReference>
<organism evidence="2 3">
    <name type="scientific">Exserohilum turcicum (strain 28A)</name>
    <name type="common">Northern leaf blight fungus</name>
    <name type="synonym">Setosphaeria turcica</name>
    <dbReference type="NCBI Taxonomy" id="671987"/>
    <lineage>
        <taxon>Eukaryota</taxon>
        <taxon>Fungi</taxon>
        <taxon>Dikarya</taxon>
        <taxon>Ascomycota</taxon>
        <taxon>Pezizomycotina</taxon>
        <taxon>Dothideomycetes</taxon>
        <taxon>Pleosporomycetidae</taxon>
        <taxon>Pleosporales</taxon>
        <taxon>Pleosporineae</taxon>
        <taxon>Pleosporaceae</taxon>
        <taxon>Exserohilum</taxon>
    </lineage>
</organism>
<evidence type="ECO:0000313" key="3">
    <source>
        <dbReference type="Proteomes" id="UP000016935"/>
    </source>
</evidence>
<dbReference type="HOGENOM" id="CLU_099905_0_0_1"/>
<name>R0IS79_EXST2</name>